<name>K6VVU9_9ACTN</name>
<comment type="similarity">
    <text evidence="4">In the N-terminal section; belongs to the DHBP synthase family.</text>
</comment>
<proteinExistence type="inferred from homology"/>
<dbReference type="InterPro" id="IPR017945">
    <property type="entry name" value="DHBP_synth_RibB-like_a/b_dom"/>
</dbReference>
<dbReference type="Gene3D" id="3.90.870.10">
    <property type="entry name" value="DHBP synthase"/>
    <property type="match status" value="1"/>
</dbReference>
<dbReference type="EC" id="4.1.99.12" evidence="5"/>
<evidence type="ECO:0000256" key="6">
    <source>
        <dbReference type="ARBA" id="ARBA00022619"/>
    </source>
</evidence>
<dbReference type="InterPro" id="IPR032677">
    <property type="entry name" value="GTP_cyclohydro_II"/>
</dbReference>
<sequence length="342" mass="34934">MDDLAEVFAGAGALVVINDDEASGGGHLVAPAEGVTPERLVALCSRGSGTVSVAVDGAVWSRLSGELAQSAQLQTAHLKPTHLLSVDLVGQDDSDTYAGWASTISAIVDAHPGRRFASPGHVTVVNASVCPDSSVVRLAVDAVVAAGGVGAALLTRLSGRANPAEPARGREVFALATEYGYPVVTVSALQALARLGPVGVVESVSARLPLVYGMFDAVGFSTVGGSADNLALVHGDMTVGGPVSVSIHTECPLGDLFGSSACTCRRRLDDALRLMSSQSRGAVVYFRRTGPASSMHHSAAPIRSLSSLEVLFGHLGIRDITVAPTSDPVDGLPVSEEIVLPA</sequence>
<dbReference type="InterPro" id="IPR036144">
    <property type="entry name" value="RibA-like_sf"/>
</dbReference>
<dbReference type="Gene3D" id="3.40.50.10990">
    <property type="entry name" value="GTP cyclohydrolase II"/>
    <property type="match status" value="1"/>
</dbReference>
<dbReference type="Proteomes" id="UP000008363">
    <property type="component" value="Unassembled WGS sequence"/>
</dbReference>
<organism evidence="9 10">
    <name type="scientific">Gordonia rhizosphera NBRC 16068</name>
    <dbReference type="NCBI Taxonomy" id="1108045"/>
    <lineage>
        <taxon>Bacteria</taxon>
        <taxon>Bacillati</taxon>
        <taxon>Actinomycetota</taxon>
        <taxon>Actinomycetes</taxon>
        <taxon>Mycobacteriales</taxon>
        <taxon>Gordoniaceae</taxon>
        <taxon>Gordonia</taxon>
    </lineage>
</organism>
<comment type="function">
    <text evidence="2">Catalyzes the conversion of D-ribulose 5-phosphate to formate and 3,4-dihydroxy-2-butanone 4-phosphate.</text>
</comment>
<dbReference type="GO" id="GO:0046872">
    <property type="term" value="F:metal ion binding"/>
    <property type="evidence" value="ECO:0007669"/>
    <property type="project" value="UniProtKB-KW"/>
</dbReference>
<comment type="catalytic activity">
    <reaction evidence="1">
        <text>D-ribulose 5-phosphate = (2S)-2-hydroxy-3-oxobutyl phosphate + formate + H(+)</text>
        <dbReference type="Rhea" id="RHEA:18457"/>
        <dbReference type="ChEBI" id="CHEBI:15378"/>
        <dbReference type="ChEBI" id="CHEBI:15740"/>
        <dbReference type="ChEBI" id="CHEBI:58121"/>
        <dbReference type="ChEBI" id="CHEBI:58830"/>
        <dbReference type="EC" id="4.1.99.12"/>
    </reaction>
</comment>
<dbReference type="GO" id="GO:0005829">
    <property type="term" value="C:cytosol"/>
    <property type="evidence" value="ECO:0007669"/>
    <property type="project" value="TreeGrafter"/>
</dbReference>
<evidence type="ECO:0000256" key="2">
    <source>
        <dbReference type="ARBA" id="ARBA00002284"/>
    </source>
</evidence>
<dbReference type="GO" id="GO:0008686">
    <property type="term" value="F:3,4-dihydroxy-2-butanone-4-phosphate synthase activity"/>
    <property type="evidence" value="ECO:0007669"/>
    <property type="project" value="UniProtKB-EC"/>
</dbReference>
<dbReference type="RefSeq" id="WP_006334284.1">
    <property type="nucleotide sequence ID" value="NZ_BAHC01000121.1"/>
</dbReference>
<evidence type="ECO:0000259" key="8">
    <source>
        <dbReference type="Pfam" id="PF00925"/>
    </source>
</evidence>
<dbReference type="EMBL" id="BAHC01000121">
    <property type="protein sequence ID" value="GAB91030.1"/>
    <property type="molecule type" value="Genomic_DNA"/>
</dbReference>
<dbReference type="GO" id="GO:0009231">
    <property type="term" value="P:riboflavin biosynthetic process"/>
    <property type="evidence" value="ECO:0007669"/>
    <property type="project" value="UniProtKB-UniPathway"/>
</dbReference>
<dbReference type="STRING" id="1108045.GORHZ_121_00230"/>
<comment type="caution">
    <text evidence="9">The sequence shown here is derived from an EMBL/GenBank/DDBJ whole genome shotgun (WGS) entry which is preliminary data.</text>
</comment>
<evidence type="ECO:0000256" key="3">
    <source>
        <dbReference type="ARBA" id="ARBA00004904"/>
    </source>
</evidence>
<dbReference type="OrthoDB" id="9982157at2"/>
<evidence type="ECO:0000256" key="4">
    <source>
        <dbReference type="ARBA" id="ARBA00005520"/>
    </source>
</evidence>
<dbReference type="PANTHER" id="PTHR21327">
    <property type="entry name" value="GTP CYCLOHYDROLASE II-RELATED"/>
    <property type="match status" value="1"/>
</dbReference>
<accession>K6VVU9</accession>
<dbReference type="Pfam" id="PF00926">
    <property type="entry name" value="DHBP_synthase"/>
    <property type="match status" value="1"/>
</dbReference>
<gene>
    <name evidence="9" type="primary">ribBA</name>
    <name evidence="9" type="ORF">GORHZ_121_00230</name>
</gene>
<keyword evidence="6" id="KW-0686">Riboflavin biosynthesis</keyword>
<evidence type="ECO:0000313" key="9">
    <source>
        <dbReference type="EMBL" id="GAB91030.1"/>
    </source>
</evidence>
<dbReference type="UniPathway" id="UPA00275">
    <property type="reaction ID" value="UER00399"/>
</dbReference>
<dbReference type="SUPFAM" id="SSF55821">
    <property type="entry name" value="YrdC/RibB"/>
    <property type="match status" value="1"/>
</dbReference>
<feature type="domain" description="GTP cyclohydrolase II" evidence="8">
    <location>
        <begin position="204"/>
        <end position="295"/>
    </location>
</feature>
<dbReference type="Pfam" id="PF00925">
    <property type="entry name" value="GTP_cyclohydro2"/>
    <property type="match status" value="1"/>
</dbReference>
<keyword evidence="7" id="KW-0479">Metal-binding</keyword>
<dbReference type="InterPro" id="IPR000422">
    <property type="entry name" value="DHBP_synthase_RibB"/>
</dbReference>
<keyword evidence="10" id="KW-1185">Reference proteome</keyword>
<evidence type="ECO:0000256" key="5">
    <source>
        <dbReference type="ARBA" id="ARBA00012153"/>
    </source>
</evidence>
<dbReference type="PANTHER" id="PTHR21327:SF18">
    <property type="entry name" value="3,4-DIHYDROXY-2-BUTANONE 4-PHOSPHATE SYNTHASE"/>
    <property type="match status" value="1"/>
</dbReference>
<reference evidence="9 10" key="1">
    <citation type="submission" date="2012-08" db="EMBL/GenBank/DDBJ databases">
        <title>Whole genome shotgun sequence of Gordonia rhizosphera NBRC 16068.</title>
        <authorList>
            <person name="Takarada H."/>
            <person name="Isaki S."/>
            <person name="Hosoyama A."/>
            <person name="Tsuchikane K."/>
            <person name="Katsumata H."/>
            <person name="Baba S."/>
            <person name="Ohji S."/>
            <person name="Yamazaki S."/>
            <person name="Fujita N."/>
        </authorList>
    </citation>
    <scope>NUCLEOTIDE SEQUENCE [LARGE SCALE GENOMIC DNA]</scope>
    <source>
        <strain evidence="9 10">NBRC 16068</strain>
    </source>
</reference>
<dbReference type="eggNOG" id="COG0807">
    <property type="taxonomic scope" value="Bacteria"/>
</dbReference>
<protein>
    <recommendedName>
        <fullName evidence="5">3,4-dihydroxy-2-butanone-4-phosphate synthase</fullName>
        <ecNumber evidence="5">4.1.99.12</ecNumber>
    </recommendedName>
</protein>
<dbReference type="SUPFAM" id="SSF142695">
    <property type="entry name" value="RibA-like"/>
    <property type="match status" value="1"/>
</dbReference>
<evidence type="ECO:0000313" key="10">
    <source>
        <dbReference type="Proteomes" id="UP000008363"/>
    </source>
</evidence>
<dbReference type="AlphaFoldDB" id="K6VVU9"/>
<evidence type="ECO:0000256" key="7">
    <source>
        <dbReference type="ARBA" id="ARBA00022723"/>
    </source>
</evidence>
<comment type="pathway">
    <text evidence="3">Cofactor biosynthesis; riboflavin biosynthesis; 2-hydroxy-3-oxobutyl phosphate from D-ribulose 5-phosphate: step 1/1.</text>
</comment>
<evidence type="ECO:0000256" key="1">
    <source>
        <dbReference type="ARBA" id="ARBA00000141"/>
    </source>
</evidence>